<comment type="caution">
    <text evidence="3">The sequence shown here is derived from an EMBL/GenBank/DDBJ whole genome shotgun (WGS) entry which is preliminary data.</text>
</comment>
<dbReference type="InterPro" id="IPR038717">
    <property type="entry name" value="Tc1-like_DDE_dom"/>
</dbReference>
<accession>A0AB37U7C2</accession>
<reference evidence="3 4" key="1">
    <citation type="journal article" date="2019" name="Genome Biol. Evol.">
        <title>Day and night: Metabolic profiles and evolutionary relationships of six axenic non-marine cyanobacteria.</title>
        <authorList>
            <person name="Will S.E."/>
            <person name="Henke P."/>
            <person name="Boedeker C."/>
            <person name="Huang S."/>
            <person name="Brinkmann H."/>
            <person name="Rohde M."/>
            <person name="Jarek M."/>
            <person name="Friedl T."/>
            <person name="Seufert S."/>
            <person name="Schumacher M."/>
            <person name="Overmann J."/>
            <person name="Neumann-Schaal M."/>
            <person name="Petersen J."/>
        </authorList>
    </citation>
    <scope>NUCLEOTIDE SEQUENCE [LARGE SCALE GENOMIC DNA]</scope>
    <source>
        <strain evidence="3 4">SAG 39.79</strain>
    </source>
</reference>
<gene>
    <name evidence="3" type="ORF">DSM107010_72860</name>
</gene>
<dbReference type="Pfam" id="PF13592">
    <property type="entry name" value="HTH_33"/>
    <property type="match status" value="1"/>
</dbReference>
<evidence type="ECO:0000259" key="1">
    <source>
        <dbReference type="Pfam" id="PF13358"/>
    </source>
</evidence>
<evidence type="ECO:0000313" key="3">
    <source>
        <dbReference type="EMBL" id="RUS92867.1"/>
    </source>
</evidence>
<evidence type="ECO:0000259" key="2">
    <source>
        <dbReference type="Pfam" id="PF13592"/>
    </source>
</evidence>
<sequence length="285" mass="34016">MLYIKLLLEIVKQEPQDFEFEFGRWTGERLATYLAEQTGIHLSGSQVRRILKRKKYSYIWAKYSLEDKQNPALRAEFKQKFQKYLSFSKENPERLQVWFWDETGFSLRVIRRKTWGKKGKRKKVTGQRRRGRVNVMGGLREQDHKRLCFFIKKGDADTFYKQLQQLNELVKQEWVVNGNQAEEFQDIEPKILIILDNASYHKRLDLREKITKELPNIILEFLPTYSPDMNLIELVWHSCKEFIAHRLFQSVEELEALLERPLNQGELIIKWQRKIKNKGNGVIAA</sequence>
<dbReference type="Pfam" id="PF13358">
    <property type="entry name" value="DDE_3"/>
    <property type="match status" value="1"/>
</dbReference>
<dbReference type="InterPro" id="IPR047655">
    <property type="entry name" value="Transpos_IS630-like"/>
</dbReference>
<organism evidence="3 4">
    <name type="scientific">Chroococcidiopsis cubana SAG 39.79</name>
    <dbReference type="NCBI Taxonomy" id="388085"/>
    <lineage>
        <taxon>Bacteria</taxon>
        <taxon>Bacillati</taxon>
        <taxon>Cyanobacteriota</taxon>
        <taxon>Cyanophyceae</taxon>
        <taxon>Chroococcidiopsidales</taxon>
        <taxon>Chroococcidiopsidaceae</taxon>
        <taxon>Chroococcidiopsis</taxon>
    </lineage>
</organism>
<protein>
    <recommendedName>
        <fullName evidence="5">Tc1-like transposase DDE domain-containing protein</fullName>
    </recommendedName>
</protein>
<dbReference type="InterPro" id="IPR025959">
    <property type="entry name" value="Winged_HTH_dom"/>
</dbReference>
<evidence type="ECO:0008006" key="5">
    <source>
        <dbReference type="Google" id="ProtNLM"/>
    </source>
</evidence>
<keyword evidence="4" id="KW-1185">Reference proteome</keyword>
<dbReference type="NCBIfam" id="NF033545">
    <property type="entry name" value="transpos_IS630"/>
    <property type="match status" value="1"/>
</dbReference>
<feature type="domain" description="Winged helix-turn helix" evidence="2">
    <location>
        <begin position="21"/>
        <end position="80"/>
    </location>
</feature>
<dbReference type="GO" id="GO:0003676">
    <property type="term" value="F:nucleic acid binding"/>
    <property type="evidence" value="ECO:0007669"/>
    <property type="project" value="InterPro"/>
</dbReference>
<dbReference type="AlphaFoldDB" id="A0AB37U7C2"/>
<dbReference type="Gene3D" id="3.30.420.10">
    <property type="entry name" value="Ribonuclease H-like superfamily/Ribonuclease H"/>
    <property type="match status" value="1"/>
</dbReference>
<dbReference type="Proteomes" id="UP000282574">
    <property type="component" value="Unassembled WGS sequence"/>
</dbReference>
<feature type="domain" description="Tc1-like transposase DDE" evidence="1">
    <location>
        <begin position="96"/>
        <end position="254"/>
    </location>
</feature>
<dbReference type="InterPro" id="IPR036397">
    <property type="entry name" value="RNaseH_sf"/>
</dbReference>
<evidence type="ECO:0000313" key="4">
    <source>
        <dbReference type="Proteomes" id="UP000282574"/>
    </source>
</evidence>
<dbReference type="EMBL" id="RSCK01000241">
    <property type="protein sequence ID" value="RUS92867.1"/>
    <property type="molecule type" value="Genomic_DNA"/>
</dbReference>
<name>A0AB37U7C2_9CYAN</name>
<proteinExistence type="predicted"/>